<accession>A0ABX3T0V9</accession>
<protein>
    <submittedName>
        <fullName evidence="2">Uncharacterized protein</fullName>
    </submittedName>
</protein>
<feature type="non-terminal residue" evidence="2">
    <location>
        <position position="1"/>
    </location>
</feature>
<evidence type="ECO:0000313" key="2">
    <source>
        <dbReference type="EMBL" id="ORB09041.1"/>
    </source>
</evidence>
<feature type="region of interest" description="Disordered" evidence="1">
    <location>
        <begin position="65"/>
        <end position="84"/>
    </location>
</feature>
<comment type="caution">
    <text evidence="2">The sequence shown here is derived from an EMBL/GenBank/DDBJ whole genome shotgun (WGS) entry which is preliminary data.</text>
</comment>
<dbReference type="RefSeq" id="WP_139798108.1">
    <property type="nucleotide sequence ID" value="NZ_MVIC01000171.1"/>
</dbReference>
<feature type="non-terminal residue" evidence="2">
    <location>
        <position position="84"/>
    </location>
</feature>
<organism evidence="2 3">
    <name type="scientific">Mycobacterium noviomagense</name>
    <dbReference type="NCBI Taxonomy" id="459858"/>
    <lineage>
        <taxon>Bacteria</taxon>
        <taxon>Bacillati</taxon>
        <taxon>Actinomycetota</taxon>
        <taxon>Actinomycetes</taxon>
        <taxon>Mycobacteriales</taxon>
        <taxon>Mycobacteriaceae</taxon>
        <taxon>Mycobacterium</taxon>
    </lineage>
</organism>
<name>A0ABX3T0V9_9MYCO</name>
<dbReference type="Gene3D" id="3.30.70.1430">
    <property type="entry name" value="Multidrug efflux transporter AcrB pore domain"/>
    <property type="match status" value="1"/>
</dbReference>
<gene>
    <name evidence="2" type="ORF">BST37_22980</name>
</gene>
<dbReference type="InterPro" id="IPR001036">
    <property type="entry name" value="Acrflvin-R"/>
</dbReference>
<proteinExistence type="predicted"/>
<reference evidence="2 3" key="1">
    <citation type="submission" date="2017-02" db="EMBL/GenBank/DDBJ databases">
        <title>The new phylogeny of genus Mycobacterium.</title>
        <authorList>
            <person name="Tortoli E."/>
            <person name="Trovato A."/>
            <person name="Cirillo D.M."/>
        </authorList>
    </citation>
    <scope>NUCLEOTIDE SEQUENCE [LARGE SCALE GENOMIC DNA]</scope>
    <source>
        <strain evidence="2 3">DSM 45145</strain>
    </source>
</reference>
<evidence type="ECO:0000313" key="3">
    <source>
        <dbReference type="Proteomes" id="UP000192374"/>
    </source>
</evidence>
<dbReference type="EMBL" id="MVIC01000171">
    <property type="protein sequence ID" value="ORB09041.1"/>
    <property type="molecule type" value="Genomic_DNA"/>
</dbReference>
<dbReference type="SUPFAM" id="SSF82693">
    <property type="entry name" value="Multidrug efflux transporter AcrB pore domain, PN1, PN2, PC1 and PC2 subdomains"/>
    <property type="match status" value="1"/>
</dbReference>
<dbReference type="Pfam" id="PF00873">
    <property type="entry name" value="ACR_tran"/>
    <property type="match status" value="1"/>
</dbReference>
<dbReference type="Proteomes" id="UP000192374">
    <property type="component" value="Unassembled WGS sequence"/>
</dbReference>
<sequence length="84" mass="8777">KQYLVAFAQLPDAASLDRTEAVIKQMSEIALAQPGVADSVAFPGLSINGFTNSPNSGIVFTPLKPFDERKDPSQSTGAIAAALN</sequence>
<keyword evidence="3" id="KW-1185">Reference proteome</keyword>
<evidence type="ECO:0000256" key="1">
    <source>
        <dbReference type="SAM" id="MobiDB-lite"/>
    </source>
</evidence>